<dbReference type="PANTHER" id="PTHR21139:SF42">
    <property type="entry name" value="TRIOSEPHOSPHATE ISOMERASE"/>
    <property type="match status" value="1"/>
</dbReference>
<dbReference type="PROSITE" id="PS00171">
    <property type="entry name" value="TIM_1"/>
    <property type="match status" value="1"/>
</dbReference>
<organism evidence="10 11">
    <name type="scientific">Arenicella chitinivorans</name>
    <dbReference type="NCBI Taxonomy" id="1329800"/>
    <lineage>
        <taxon>Bacteria</taxon>
        <taxon>Pseudomonadati</taxon>
        <taxon>Pseudomonadota</taxon>
        <taxon>Gammaproteobacteria</taxon>
        <taxon>Arenicellales</taxon>
        <taxon>Arenicellaceae</taxon>
        <taxon>Arenicella</taxon>
    </lineage>
</organism>
<comment type="catalytic activity">
    <reaction evidence="8 9">
        <text>D-glyceraldehyde 3-phosphate = dihydroxyacetone phosphate</text>
        <dbReference type="Rhea" id="RHEA:18585"/>
        <dbReference type="ChEBI" id="CHEBI:57642"/>
        <dbReference type="ChEBI" id="CHEBI:59776"/>
        <dbReference type="EC" id="5.3.1.1"/>
    </reaction>
</comment>
<evidence type="ECO:0000313" key="10">
    <source>
        <dbReference type="EMBL" id="GGZ99537.1"/>
    </source>
</evidence>
<dbReference type="InterPro" id="IPR000652">
    <property type="entry name" value="Triosephosphate_isomerase"/>
</dbReference>
<dbReference type="GO" id="GO:0046166">
    <property type="term" value="P:glyceraldehyde-3-phosphate biosynthetic process"/>
    <property type="evidence" value="ECO:0007669"/>
    <property type="project" value="TreeGrafter"/>
</dbReference>
<evidence type="ECO:0000256" key="9">
    <source>
        <dbReference type="RuleBase" id="RU363013"/>
    </source>
</evidence>
<dbReference type="NCBIfam" id="TIGR00419">
    <property type="entry name" value="tim"/>
    <property type="match status" value="1"/>
</dbReference>
<keyword evidence="11" id="KW-1185">Reference proteome</keyword>
<reference evidence="10" key="2">
    <citation type="submission" date="2020-09" db="EMBL/GenBank/DDBJ databases">
        <authorList>
            <person name="Sun Q."/>
            <person name="Kim S."/>
        </authorList>
    </citation>
    <scope>NUCLEOTIDE SEQUENCE</scope>
    <source>
        <strain evidence="10">KCTC 12711</strain>
    </source>
</reference>
<proteinExistence type="inferred from homology"/>
<dbReference type="InterPro" id="IPR035990">
    <property type="entry name" value="TIM_sf"/>
</dbReference>
<gene>
    <name evidence="8 10" type="primary">tpiA</name>
    <name evidence="10" type="ORF">GCM10008090_05170</name>
</gene>
<name>A0A918VHM1_9GAMM</name>
<comment type="subunit">
    <text evidence="8 9">Homodimer.</text>
</comment>
<evidence type="ECO:0000256" key="5">
    <source>
        <dbReference type="ARBA" id="ARBA00022490"/>
    </source>
</evidence>
<dbReference type="GO" id="GO:0019563">
    <property type="term" value="P:glycerol catabolic process"/>
    <property type="evidence" value="ECO:0007669"/>
    <property type="project" value="TreeGrafter"/>
</dbReference>
<dbReference type="EMBL" id="BMXA01000001">
    <property type="protein sequence ID" value="GGZ99537.1"/>
    <property type="molecule type" value="Genomic_DNA"/>
</dbReference>
<evidence type="ECO:0000256" key="7">
    <source>
        <dbReference type="ARBA" id="ARBA00023235"/>
    </source>
</evidence>
<dbReference type="PANTHER" id="PTHR21139">
    <property type="entry name" value="TRIOSEPHOSPHATE ISOMERASE"/>
    <property type="match status" value="1"/>
</dbReference>
<comment type="similarity">
    <text evidence="3 8 9">Belongs to the triosephosphate isomerase family.</text>
</comment>
<evidence type="ECO:0000313" key="11">
    <source>
        <dbReference type="Proteomes" id="UP000614811"/>
    </source>
</evidence>
<keyword evidence="4 8" id="KW-0312">Gluconeogenesis</keyword>
<dbReference type="SUPFAM" id="SSF51351">
    <property type="entry name" value="Triosephosphate isomerase (TIM)"/>
    <property type="match status" value="1"/>
</dbReference>
<dbReference type="InterPro" id="IPR020861">
    <property type="entry name" value="Triosephosphate_isomerase_AS"/>
</dbReference>
<keyword evidence="5 8" id="KW-0963">Cytoplasm</keyword>
<evidence type="ECO:0000256" key="3">
    <source>
        <dbReference type="ARBA" id="ARBA00007422"/>
    </source>
</evidence>
<dbReference type="PROSITE" id="PS51440">
    <property type="entry name" value="TIM_2"/>
    <property type="match status" value="1"/>
</dbReference>
<dbReference type="GO" id="GO:0005829">
    <property type="term" value="C:cytosol"/>
    <property type="evidence" value="ECO:0007669"/>
    <property type="project" value="TreeGrafter"/>
</dbReference>
<dbReference type="InterPro" id="IPR022896">
    <property type="entry name" value="TrioseP_Isoase_bac/euk"/>
</dbReference>
<dbReference type="InterPro" id="IPR013785">
    <property type="entry name" value="Aldolase_TIM"/>
</dbReference>
<dbReference type="Pfam" id="PF00121">
    <property type="entry name" value="TIM"/>
    <property type="match status" value="1"/>
</dbReference>
<comment type="subcellular location">
    <subcellularLocation>
        <location evidence="8 9">Cytoplasm</location>
    </subcellularLocation>
</comment>
<keyword evidence="6 8" id="KW-0324">Glycolysis</keyword>
<evidence type="ECO:0000256" key="4">
    <source>
        <dbReference type="ARBA" id="ARBA00022432"/>
    </source>
</evidence>
<accession>A0A918VHM1</accession>
<feature type="binding site" evidence="8">
    <location>
        <begin position="232"/>
        <end position="233"/>
    </location>
    <ligand>
        <name>substrate</name>
    </ligand>
</feature>
<protein>
    <recommendedName>
        <fullName evidence="8 9">Triosephosphate isomerase</fullName>
        <shortName evidence="8">TIM</shortName>
        <shortName evidence="8">TPI</shortName>
        <ecNumber evidence="8 9">5.3.1.1</ecNumber>
    </recommendedName>
    <alternativeName>
        <fullName evidence="8">Triose-phosphate isomerase</fullName>
    </alternativeName>
</protein>
<comment type="caution">
    <text evidence="8">Lacks conserved residue(s) required for the propagation of feature annotation.</text>
</comment>
<comment type="pathway">
    <text evidence="8 9">Carbohydrate biosynthesis; gluconeogenesis.</text>
</comment>
<dbReference type="Gene3D" id="3.20.20.70">
    <property type="entry name" value="Aldolase class I"/>
    <property type="match status" value="1"/>
</dbReference>
<feature type="active site" description="Electrophile" evidence="8">
    <location>
        <position position="92"/>
    </location>
</feature>
<feature type="binding site" evidence="8">
    <location>
        <position position="172"/>
    </location>
    <ligand>
        <name>substrate</name>
    </ligand>
</feature>
<dbReference type="GO" id="GO:0004807">
    <property type="term" value="F:triose-phosphate isomerase activity"/>
    <property type="evidence" value="ECO:0007669"/>
    <property type="project" value="UniProtKB-UniRule"/>
</dbReference>
<comment type="pathway">
    <text evidence="2">Carbohydrate metabolism; erythritol degradation.</text>
</comment>
<comment type="caution">
    <text evidence="10">The sequence shown here is derived from an EMBL/GenBank/DDBJ whole genome shotgun (WGS) entry which is preliminary data.</text>
</comment>
<comment type="pathway">
    <text evidence="1 8 9">Carbohydrate degradation; glycolysis; D-glyceraldehyde 3-phosphate from glycerone phosphate: step 1/1.</text>
</comment>
<dbReference type="GO" id="GO:0006096">
    <property type="term" value="P:glycolytic process"/>
    <property type="evidence" value="ECO:0007669"/>
    <property type="project" value="UniProtKB-UniRule"/>
</dbReference>
<evidence type="ECO:0000256" key="1">
    <source>
        <dbReference type="ARBA" id="ARBA00004680"/>
    </source>
</evidence>
<feature type="binding site" evidence="8">
    <location>
        <position position="211"/>
    </location>
    <ligand>
        <name>substrate</name>
    </ligand>
</feature>
<dbReference type="FunFam" id="3.20.20.70:FF:000016">
    <property type="entry name" value="Triosephosphate isomerase"/>
    <property type="match status" value="1"/>
</dbReference>
<dbReference type="HAMAP" id="MF_00147_B">
    <property type="entry name" value="TIM_B"/>
    <property type="match status" value="1"/>
</dbReference>
<dbReference type="CDD" id="cd00311">
    <property type="entry name" value="TIM"/>
    <property type="match status" value="1"/>
</dbReference>
<sequence length="255" mass="27190">MHGSLEMTSELISGISRSVLEMASLSEQRALAYDILVCPPTVYLQHAVGIAEGQPLVIGAQNVNAHENGAYTGEIALPMLAEIGCSYVLIGHSERRALFYETDQQVAEKFAACVAEEQQVTPILCVGETLDERKQGATEQVVGQQLDAVLDKVGIQRMQQSVIAYEPVWAIGTGETASPEQAQNVHAFIRARLAQHNTGIAESMRILYGGSVKAGNAELLFAQPDIDGGLIGGAALKIESFVGICRAAQKLAAQT</sequence>
<comment type="function">
    <text evidence="8">Involved in the gluconeogenesis. Catalyzes stereospecifically the conversion of dihydroxyacetone phosphate (DHAP) to D-glyceraldehyde-3-phosphate (G3P).</text>
</comment>
<keyword evidence="7 8" id="KW-0413">Isomerase</keyword>
<feature type="active site" description="Proton acceptor" evidence="8">
    <location>
        <position position="166"/>
    </location>
</feature>
<dbReference type="Proteomes" id="UP000614811">
    <property type="component" value="Unassembled WGS sequence"/>
</dbReference>
<evidence type="ECO:0000256" key="6">
    <source>
        <dbReference type="ARBA" id="ARBA00023152"/>
    </source>
</evidence>
<evidence type="ECO:0000256" key="8">
    <source>
        <dbReference type="HAMAP-Rule" id="MF_00147"/>
    </source>
</evidence>
<evidence type="ECO:0000256" key="2">
    <source>
        <dbReference type="ARBA" id="ARBA00004939"/>
    </source>
</evidence>
<reference evidence="10" key="1">
    <citation type="journal article" date="2014" name="Int. J. Syst. Evol. Microbiol.">
        <title>Complete genome sequence of Corynebacterium casei LMG S-19264T (=DSM 44701T), isolated from a smear-ripened cheese.</title>
        <authorList>
            <consortium name="US DOE Joint Genome Institute (JGI-PGF)"/>
            <person name="Walter F."/>
            <person name="Albersmeier A."/>
            <person name="Kalinowski J."/>
            <person name="Ruckert C."/>
        </authorList>
    </citation>
    <scope>NUCLEOTIDE SEQUENCE</scope>
    <source>
        <strain evidence="10">KCTC 12711</strain>
    </source>
</reference>
<dbReference type="EC" id="5.3.1.1" evidence="8 9"/>
<dbReference type="AlphaFoldDB" id="A0A918VHM1"/>
<dbReference type="GO" id="GO:0006094">
    <property type="term" value="P:gluconeogenesis"/>
    <property type="evidence" value="ECO:0007669"/>
    <property type="project" value="UniProtKB-UniRule"/>
</dbReference>